<keyword evidence="6" id="KW-0472">Membrane</keyword>
<sequence length="512" mass="59130">MSPGFPFHAPHDQAVLEISKKVEEFHAAKTPFRIYHGSTSSTRVSPYRHNNIVNISRLNHVLGVDTTHRVVYAEPNVPMDLLVDSTLKYDLLPPVVMEFPGITVGGGFSGTSGESSSFRHGLFHRTVQQVEIVLGNGEIVVASESLRSDLFHGAACSFGTLGIVTLLAIRLVPATSFVSLTYIRVHSIDEAIERTKVEQENERLDYLDGMLFARDRGVLCLGSLVSGPVPETEIMQFSRPWDEWFYINAEKRSLNEESWNEIIPIRDYLFRYDRGAFWMGKYTYRYFAVPFNMFTRWLLDRYTHTRLMYHALHRSGLSEQFVIQDIAIPYANTSRFVEYLDTNFQQYPLWICPLRVQDKSVDSTYGLLAEKRDDVPREDMMMSIGVWGEGHTEIAKAIEWNKALECEIENCGGEKWLYAHTFYSKEKFWSMFDQQQRDELRLKYHASHLPTLYDKVKVNYGKNQASRDDGVVQWLLLLIWGIWPIKGLYGWLQCIIEEEHLLPKRKQPVFGG</sequence>
<keyword evidence="9" id="KW-1185">Reference proteome</keyword>
<dbReference type="RefSeq" id="XP_023625321.1">
    <property type="nucleotide sequence ID" value="XM_023769553.1"/>
</dbReference>
<evidence type="ECO:0000313" key="9">
    <source>
        <dbReference type="Proteomes" id="UP000225277"/>
    </source>
</evidence>
<evidence type="ECO:0000256" key="6">
    <source>
        <dbReference type="ARBA" id="ARBA00023136"/>
    </source>
</evidence>
<protein>
    <recommendedName>
        <fullName evidence="2">Delta(24)-sterol reductase</fullName>
        <ecNumber evidence="2">1.3.1.72</ecNumber>
    </recommendedName>
</protein>
<dbReference type="GO" id="GO:0071949">
    <property type="term" value="F:FAD binding"/>
    <property type="evidence" value="ECO:0007669"/>
    <property type="project" value="InterPro"/>
</dbReference>
<dbReference type="Gene3D" id="3.30.465.10">
    <property type="match status" value="1"/>
</dbReference>
<evidence type="ECO:0000256" key="2">
    <source>
        <dbReference type="ARBA" id="ARBA00012405"/>
    </source>
</evidence>
<dbReference type="GeneID" id="35599452"/>
<feature type="domain" description="FAD-binding PCMH-type" evidence="7">
    <location>
        <begin position="7"/>
        <end position="174"/>
    </location>
</feature>
<dbReference type="GO" id="GO:0000246">
    <property type="term" value="F:Delta24(24-1) sterol reductase activity"/>
    <property type="evidence" value="ECO:0007669"/>
    <property type="project" value="TreeGrafter"/>
</dbReference>
<dbReference type="Proteomes" id="UP000225277">
    <property type="component" value="Unassembled WGS sequence"/>
</dbReference>
<dbReference type="OrthoDB" id="415825at2759"/>
<organism evidence="8 9">
    <name type="scientific">Ramularia collo-cygni</name>
    <dbReference type="NCBI Taxonomy" id="112498"/>
    <lineage>
        <taxon>Eukaryota</taxon>
        <taxon>Fungi</taxon>
        <taxon>Dikarya</taxon>
        <taxon>Ascomycota</taxon>
        <taxon>Pezizomycotina</taxon>
        <taxon>Dothideomycetes</taxon>
        <taxon>Dothideomycetidae</taxon>
        <taxon>Mycosphaerellales</taxon>
        <taxon>Mycosphaerellaceae</taxon>
        <taxon>Ramularia</taxon>
    </lineage>
</organism>
<dbReference type="STRING" id="112498.A0A2D3UR80"/>
<name>A0A2D3UR80_9PEZI</name>
<proteinExistence type="predicted"/>
<dbReference type="EC" id="1.3.1.72" evidence="2"/>
<evidence type="ECO:0000313" key="8">
    <source>
        <dbReference type="EMBL" id="CZT18431.1"/>
    </source>
</evidence>
<evidence type="ECO:0000256" key="1">
    <source>
        <dbReference type="ARBA" id="ARBA00004167"/>
    </source>
</evidence>
<dbReference type="PROSITE" id="PS51387">
    <property type="entry name" value="FAD_PCMH"/>
    <property type="match status" value="1"/>
</dbReference>
<keyword evidence="5" id="KW-0560">Oxidoreductase</keyword>
<dbReference type="Pfam" id="PF01565">
    <property type="entry name" value="FAD_binding_4"/>
    <property type="match status" value="1"/>
</dbReference>
<keyword evidence="4" id="KW-1133">Transmembrane helix</keyword>
<dbReference type="InterPro" id="IPR040165">
    <property type="entry name" value="Diminuto-like"/>
</dbReference>
<dbReference type="GO" id="GO:0008202">
    <property type="term" value="P:steroid metabolic process"/>
    <property type="evidence" value="ECO:0007669"/>
    <property type="project" value="TreeGrafter"/>
</dbReference>
<evidence type="ECO:0000259" key="7">
    <source>
        <dbReference type="PROSITE" id="PS51387"/>
    </source>
</evidence>
<dbReference type="SUPFAM" id="SSF56176">
    <property type="entry name" value="FAD-binding/transporter-associated domain-like"/>
    <property type="match status" value="1"/>
</dbReference>
<evidence type="ECO:0000256" key="5">
    <source>
        <dbReference type="ARBA" id="ARBA00023002"/>
    </source>
</evidence>
<accession>A0A2D3UR80</accession>
<dbReference type="PANTHER" id="PTHR10801:SF0">
    <property type="entry name" value="DELTA(24)-STEROL REDUCTASE"/>
    <property type="match status" value="1"/>
</dbReference>
<evidence type="ECO:0000256" key="4">
    <source>
        <dbReference type="ARBA" id="ARBA00022989"/>
    </source>
</evidence>
<dbReference type="GO" id="GO:0005737">
    <property type="term" value="C:cytoplasm"/>
    <property type="evidence" value="ECO:0007669"/>
    <property type="project" value="TreeGrafter"/>
</dbReference>
<gene>
    <name evidence="8" type="ORF">RCC_04276</name>
</gene>
<dbReference type="PANTHER" id="PTHR10801">
    <property type="entry name" value="24-DEHYDROCHOLESTEROL REDUCTASE"/>
    <property type="match status" value="1"/>
</dbReference>
<dbReference type="AlphaFoldDB" id="A0A2D3UR80"/>
<dbReference type="InterPro" id="IPR016169">
    <property type="entry name" value="FAD-bd_PCMH_sub2"/>
</dbReference>
<dbReference type="InterPro" id="IPR006094">
    <property type="entry name" value="Oxid_FAD_bind_N"/>
</dbReference>
<dbReference type="GO" id="GO:0016020">
    <property type="term" value="C:membrane"/>
    <property type="evidence" value="ECO:0007669"/>
    <property type="project" value="UniProtKB-SubCell"/>
</dbReference>
<reference evidence="8 9" key="1">
    <citation type="submission" date="2016-03" db="EMBL/GenBank/DDBJ databases">
        <authorList>
            <person name="Ploux O."/>
        </authorList>
    </citation>
    <scope>NUCLEOTIDE SEQUENCE [LARGE SCALE GENOMIC DNA]</scope>
    <source>
        <strain evidence="8 9">URUG2</strain>
    </source>
</reference>
<dbReference type="InterPro" id="IPR036318">
    <property type="entry name" value="FAD-bd_PCMH-like_sf"/>
</dbReference>
<dbReference type="InterPro" id="IPR016166">
    <property type="entry name" value="FAD-bd_PCMH"/>
</dbReference>
<comment type="subcellular location">
    <subcellularLocation>
        <location evidence="1">Membrane</location>
        <topology evidence="1">Single-pass membrane protein</topology>
    </subcellularLocation>
</comment>
<dbReference type="EMBL" id="FJUY01000005">
    <property type="protein sequence ID" value="CZT18431.1"/>
    <property type="molecule type" value="Genomic_DNA"/>
</dbReference>
<dbReference type="GO" id="GO:0050614">
    <property type="term" value="F:Delta24-sterol reductase activity"/>
    <property type="evidence" value="ECO:0007669"/>
    <property type="project" value="UniProtKB-EC"/>
</dbReference>
<keyword evidence="3" id="KW-0812">Transmembrane</keyword>
<evidence type="ECO:0000256" key="3">
    <source>
        <dbReference type="ARBA" id="ARBA00022692"/>
    </source>
</evidence>